<reference evidence="2" key="1">
    <citation type="journal article" date="2019" name="Int. J. Syst. Evol. Microbiol.">
        <title>The Global Catalogue of Microorganisms (GCM) 10K type strain sequencing project: providing services to taxonomists for standard genome sequencing and annotation.</title>
        <authorList>
            <consortium name="The Broad Institute Genomics Platform"/>
            <consortium name="The Broad Institute Genome Sequencing Center for Infectious Disease"/>
            <person name="Wu L."/>
            <person name="Ma J."/>
        </authorList>
    </citation>
    <scope>NUCLEOTIDE SEQUENCE [LARGE SCALE GENOMIC DNA]</scope>
    <source>
        <strain evidence="2">JCM 18123</strain>
    </source>
</reference>
<organism evidence="1 2">
    <name type="scientific">Streptomonospora halophila</name>
    <dbReference type="NCBI Taxonomy" id="427369"/>
    <lineage>
        <taxon>Bacteria</taxon>
        <taxon>Bacillati</taxon>
        <taxon>Actinomycetota</taxon>
        <taxon>Actinomycetes</taxon>
        <taxon>Streptosporangiales</taxon>
        <taxon>Nocardiopsidaceae</taxon>
        <taxon>Streptomonospora</taxon>
    </lineage>
</organism>
<dbReference type="Gene3D" id="1.10.150.240">
    <property type="entry name" value="Putative phosphatase, domain 2"/>
    <property type="match status" value="1"/>
</dbReference>
<dbReference type="InterPro" id="IPR041492">
    <property type="entry name" value="HAD_2"/>
</dbReference>
<dbReference type="InterPro" id="IPR023214">
    <property type="entry name" value="HAD_sf"/>
</dbReference>
<evidence type="ECO:0000313" key="1">
    <source>
        <dbReference type="EMBL" id="GAA4926968.1"/>
    </source>
</evidence>
<dbReference type="RefSeq" id="WP_345555056.1">
    <property type="nucleotide sequence ID" value="NZ_BAABIK010000001.1"/>
</dbReference>
<evidence type="ECO:0000313" key="2">
    <source>
        <dbReference type="Proteomes" id="UP001499993"/>
    </source>
</evidence>
<dbReference type="InterPro" id="IPR023198">
    <property type="entry name" value="PGP-like_dom2"/>
</dbReference>
<protein>
    <submittedName>
        <fullName evidence="1">HAD hydrolase-like protein</fullName>
    </submittedName>
</protein>
<comment type="caution">
    <text evidence="1">The sequence shown here is derived from an EMBL/GenBank/DDBJ whole genome shotgun (WGS) entry which is preliminary data.</text>
</comment>
<sequence length="224" mass="24751">MVDNGFARLNGVTHIVWDWNGTLLDDNHANMAALNRVCSEFGRDPVELDFWRTFFRRPLLDCYEELLGRSLAEEEWARLNRVYDDHYTELLPSCGLADGVPDILLDWRAYGGSQSLLSMASHDSVTTLVAQRALERHFARVDGRRFDTRDGSKSHHLAAHLAELDVDPSAVVLVGDIDDDGRAATEAGAHAVLVAAGMMSRERLEATGHPVVDTPREAVAALCA</sequence>
<proteinExistence type="predicted"/>
<accession>A0ABP9G6G5</accession>
<name>A0ABP9G6G5_9ACTN</name>
<dbReference type="Proteomes" id="UP001499993">
    <property type="component" value="Unassembled WGS sequence"/>
</dbReference>
<dbReference type="EMBL" id="BAABIK010000001">
    <property type="protein sequence ID" value="GAA4926968.1"/>
    <property type="molecule type" value="Genomic_DNA"/>
</dbReference>
<keyword evidence="2" id="KW-1185">Reference proteome</keyword>
<dbReference type="SFLD" id="SFLDS00003">
    <property type="entry name" value="Haloacid_Dehalogenase"/>
    <property type="match status" value="1"/>
</dbReference>
<dbReference type="SFLD" id="SFLDG01129">
    <property type="entry name" value="C1.5:_HAD__Beta-PGM__Phosphata"/>
    <property type="match status" value="1"/>
</dbReference>
<dbReference type="InterPro" id="IPR050155">
    <property type="entry name" value="HAD-like_hydrolase_sf"/>
</dbReference>
<dbReference type="PANTHER" id="PTHR43434:SF1">
    <property type="entry name" value="PHOSPHOGLYCOLATE PHOSPHATASE"/>
    <property type="match status" value="1"/>
</dbReference>
<dbReference type="Gene3D" id="3.40.50.1000">
    <property type="entry name" value="HAD superfamily/HAD-like"/>
    <property type="match status" value="1"/>
</dbReference>
<gene>
    <name evidence="1" type="ORF">GCM10023224_02280</name>
</gene>
<dbReference type="InterPro" id="IPR036412">
    <property type="entry name" value="HAD-like_sf"/>
</dbReference>
<dbReference type="SUPFAM" id="SSF56784">
    <property type="entry name" value="HAD-like"/>
    <property type="match status" value="1"/>
</dbReference>
<dbReference type="Pfam" id="PF13419">
    <property type="entry name" value="HAD_2"/>
    <property type="match status" value="1"/>
</dbReference>
<dbReference type="PANTHER" id="PTHR43434">
    <property type="entry name" value="PHOSPHOGLYCOLATE PHOSPHATASE"/>
    <property type="match status" value="1"/>
</dbReference>